<comment type="caution">
    <text evidence="2">The sequence shown here is derived from an EMBL/GenBank/DDBJ whole genome shotgun (WGS) entry which is preliminary data.</text>
</comment>
<sequence>APKDQREVHQSRSPSPEDDDEPTGKLARFGESLKILTCPSEYLRSHCPTCYGGWDHSRPHKLDFDAIVCIGACFTQKHNKTCGHDPLKEHPETKFISEEELRVAEDYVESIGLSDSKSKQGTKANQTALDREEEEGEEDGFEGTMKVPCSALKGCHESFTAADERHQKASTQFFDCTGVTGLLCRHD</sequence>
<gene>
    <name evidence="2" type="ORF">V5O48_009277</name>
</gene>
<accession>A0ABR3FC75</accession>
<proteinExistence type="predicted"/>
<keyword evidence="3" id="KW-1185">Reference proteome</keyword>
<dbReference type="Pfam" id="PF18758">
    <property type="entry name" value="KDZ"/>
    <property type="match status" value="1"/>
</dbReference>
<protein>
    <submittedName>
        <fullName evidence="2">Uncharacterized protein</fullName>
    </submittedName>
</protein>
<organism evidence="2 3">
    <name type="scientific">Marasmius crinis-equi</name>
    <dbReference type="NCBI Taxonomy" id="585013"/>
    <lineage>
        <taxon>Eukaryota</taxon>
        <taxon>Fungi</taxon>
        <taxon>Dikarya</taxon>
        <taxon>Basidiomycota</taxon>
        <taxon>Agaricomycotina</taxon>
        <taxon>Agaricomycetes</taxon>
        <taxon>Agaricomycetidae</taxon>
        <taxon>Agaricales</taxon>
        <taxon>Marasmiineae</taxon>
        <taxon>Marasmiaceae</taxon>
        <taxon>Marasmius</taxon>
    </lineage>
</organism>
<evidence type="ECO:0000313" key="3">
    <source>
        <dbReference type="Proteomes" id="UP001465976"/>
    </source>
</evidence>
<dbReference type="Proteomes" id="UP001465976">
    <property type="component" value="Unassembled WGS sequence"/>
</dbReference>
<feature type="region of interest" description="Disordered" evidence="1">
    <location>
        <begin position="1"/>
        <end position="25"/>
    </location>
</feature>
<dbReference type="EMBL" id="JBAHYK010000596">
    <property type="protein sequence ID" value="KAL0572687.1"/>
    <property type="molecule type" value="Genomic_DNA"/>
</dbReference>
<feature type="compositionally biased region" description="Polar residues" evidence="1">
    <location>
        <begin position="114"/>
        <end position="128"/>
    </location>
</feature>
<dbReference type="PANTHER" id="PTHR33096:SF1">
    <property type="entry name" value="CXC1-LIKE CYSTEINE CLUSTER ASSOCIATED WITH KDZ TRANSPOSASES DOMAIN-CONTAINING PROTEIN"/>
    <property type="match status" value="1"/>
</dbReference>
<evidence type="ECO:0000256" key="1">
    <source>
        <dbReference type="SAM" id="MobiDB-lite"/>
    </source>
</evidence>
<feature type="non-terminal residue" evidence="2">
    <location>
        <position position="1"/>
    </location>
</feature>
<name>A0ABR3FC75_9AGAR</name>
<evidence type="ECO:0000313" key="2">
    <source>
        <dbReference type="EMBL" id="KAL0572687.1"/>
    </source>
</evidence>
<feature type="compositionally biased region" description="Acidic residues" evidence="1">
    <location>
        <begin position="131"/>
        <end position="141"/>
    </location>
</feature>
<dbReference type="PANTHER" id="PTHR33096">
    <property type="entry name" value="CXC2 DOMAIN-CONTAINING PROTEIN"/>
    <property type="match status" value="1"/>
</dbReference>
<feature type="compositionally biased region" description="Basic and acidic residues" evidence="1">
    <location>
        <begin position="1"/>
        <end position="10"/>
    </location>
</feature>
<reference evidence="2 3" key="1">
    <citation type="submission" date="2024-02" db="EMBL/GenBank/DDBJ databases">
        <title>A draft genome for the cacao thread blight pathogen Marasmius crinis-equi.</title>
        <authorList>
            <person name="Cohen S.P."/>
            <person name="Baruah I.K."/>
            <person name="Amoako-Attah I."/>
            <person name="Bukari Y."/>
            <person name="Meinhardt L.W."/>
            <person name="Bailey B.A."/>
        </authorList>
    </citation>
    <scope>NUCLEOTIDE SEQUENCE [LARGE SCALE GENOMIC DNA]</scope>
    <source>
        <strain evidence="2 3">GH-76</strain>
    </source>
</reference>
<feature type="region of interest" description="Disordered" evidence="1">
    <location>
        <begin position="114"/>
        <end position="143"/>
    </location>
</feature>
<dbReference type="InterPro" id="IPR040521">
    <property type="entry name" value="KDZ"/>
</dbReference>